<reference evidence="1 2" key="1">
    <citation type="submission" date="2022-12" db="EMBL/GenBank/DDBJ databases">
        <title>Chromosome-level genome assembly of true bugs.</title>
        <authorList>
            <person name="Ma L."/>
            <person name="Li H."/>
        </authorList>
    </citation>
    <scope>NUCLEOTIDE SEQUENCE [LARGE SCALE GENOMIC DNA]</scope>
    <source>
        <strain evidence="1">Lab_2022b</strain>
    </source>
</reference>
<comment type="caution">
    <text evidence="1">The sequence shown here is derived from an EMBL/GenBank/DDBJ whole genome shotgun (WGS) entry which is preliminary data.</text>
</comment>
<evidence type="ECO:0000313" key="2">
    <source>
        <dbReference type="Proteomes" id="UP001461498"/>
    </source>
</evidence>
<dbReference type="AlphaFoldDB" id="A0AAW1DK47"/>
<dbReference type="EMBL" id="JAPXFL010000002">
    <property type="protein sequence ID" value="KAK9511091.1"/>
    <property type="molecule type" value="Genomic_DNA"/>
</dbReference>
<dbReference type="Proteomes" id="UP001461498">
    <property type="component" value="Unassembled WGS sequence"/>
</dbReference>
<accession>A0AAW1DK47</accession>
<evidence type="ECO:0000313" key="1">
    <source>
        <dbReference type="EMBL" id="KAK9511091.1"/>
    </source>
</evidence>
<name>A0AAW1DK47_9HEMI</name>
<sequence length="76" mass="9016">MLDSVSTVWKFLNYWYFRYLMVTELYMVEKWERAVCNITILIVLCSLTYMNCKVLNYASNFWISSSGNFSETVPST</sequence>
<keyword evidence="2" id="KW-1185">Reference proteome</keyword>
<organism evidence="1 2">
    <name type="scientific">Rhynocoris fuscipes</name>
    <dbReference type="NCBI Taxonomy" id="488301"/>
    <lineage>
        <taxon>Eukaryota</taxon>
        <taxon>Metazoa</taxon>
        <taxon>Ecdysozoa</taxon>
        <taxon>Arthropoda</taxon>
        <taxon>Hexapoda</taxon>
        <taxon>Insecta</taxon>
        <taxon>Pterygota</taxon>
        <taxon>Neoptera</taxon>
        <taxon>Paraneoptera</taxon>
        <taxon>Hemiptera</taxon>
        <taxon>Heteroptera</taxon>
        <taxon>Panheteroptera</taxon>
        <taxon>Cimicomorpha</taxon>
        <taxon>Reduviidae</taxon>
        <taxon>Harpactorinae</taxon>
        <taxon>Harpactorini</taxon>
        <taxon>Rhynocoris</taxon>
    </lineage>
</organism>
<protein>
    <recommendedName>
        <fullName evidence="3">Serine palmitoyltransferase small subunit A</fullName>
    </recommendedName>
</protein>
<proteinExistence type="predicted"/>
<gene>
    <name evidence="1" type="ORF">O3M35_005723</name>
</gene>
<evidence type="ECO:0008006" key="3">
    <source>
        <dbReference type="Google" id="ProtNLM"/>
    </source>
</evidence>